<organism evidence="2 3">
    <name type="scientific">Pseudarcicella hirudinis</name>
    <dbReference type="NCBI Taxonomy" id="1079859"/>
    <lineage>
        <taxon>Bacteria</taxon>
        <taxon>Pseudomonadati</taxon>
        <taxon>Bacteroidota</taxon>
        <taxon>Cytophagia</taxon>
        <taxon>Cytophagales</taxon>
        <taxon>Flectobacillaceae</taxon>
        <taxon>Pseudarcicella</taxon>
    </lineage>
</organism>
<gene>
    <name evidence="1" type="ORF">SAMN04515674_113161</name>
    <name evidence="2" type="ORF">SAMN04515674_12175</name>
</gene>
<dbReference type="EMBL" id="FOXH01000021">
    <property type="protein sequence ID" value="SFQ47755.1"/>
    <property type="molecule type" value="Genomic_DNA"/>
</dbReference>
<name>A0A1I5YUN9_9BACT</name>
<evidence type="ECO:0000313" key="1">
    <source>
        <dbReference type="EMBL" id="SFQ27418.1"/>
    </source>
</evidence>
<dbReference type="RefSeq" id="WP_092018862.1">
    <property type="nucleotide sequence ID" value="NZ_FOXH01000013.1"/>
</dbReference>
<dbReference type="Proteomes" id="UP000199306">
    <property type="component" value="Unassembled WGS sequence"/>
</dbReference>
<keyword evidence="3" id="KW-1185">Reference proteome</keyword>
<reference evidence="2 3" key="1">
    <citation type="submission" date="2016-10" db="EMBL/GenBank/DDBJ databases">
        <authorList>
            <person name="de Groot N.N."/>
        </authorList>
    </citation>
    <scope>NUCLEOTIDE SEQUENCE [LARGE SCALE GENOMIC DNA]</scope>
    <source>
        <strain evidence="2">E92</strain>
        <strain evidence="3">E92,LMG 26720,CCM 7988</strain>
    </source>
</reference>
<accession>A0A1I5YUN9</accession>
<evidence type="ECO:0000313" key="3">
    <source>
        <dbReference type="Proteomes" id="UP000199306"/>
    </source>
</evidence>
<dbReference type="STRING" id="1079859.SAMN04515674_113161"/>
<proteinExistence type="predicted"/>
<sequence length="94" mass="10659">MKYVIFKRKELIVPVITSEMATHSDLKLEGFEPVSAGFIYMPKGLIIIDNRGSESLGLKPNKELDEKYITKMVLDLPASTFLDFNNEYSNTDAK</sequence>
<evidence type="ECO:0000313" key="2">
    <source>
        <dbReference type="EMBL" id="SFQ47755.1"/>
    </source>
</evidence>
<dbReference type="AlphaFoldDB" id="A0A1I5YUN9"/>
<protein>
    <submittedName>
        <fullName evidence="2">Uncharacterized protein</fullName>
    </submittedName>
</protein>
<dbReference type="EMBL" id="FOXH01000013">
    <property type="protein sequence ID" value="SFQ27418.1"/>
    <property type="molecule type" value="Genomic_DNA"/>
</dbReference>